<evidence type="ECO:0000259" key="3">
    <source>
        <dbReference type="Pfam" id="PF19408"/>
    </source>
</evidence>
<dbReference type="Pfam" id="PF19408">
    <property type="entry name" value="PKD_6"/>
    <property type="match status" value="6"/>
</dbReference>
<feature type="signal peptide" evidence="1">
    <location>
        <begin position="1"/>
        <end position="28"/>
    </location>
</feature>
<feature type="domain" description="PKD-like" evidence="3">
    <location>
        <begin position="499"/>
        <end position="580"/>
    </location>
</feature>
<feature type="domain" description="PKD-like" evidence="3">
    <location>
        <begin position="863"/>
        <end position="954"/>
    </location>
</feature>
<feature type="chain" id="PRO_5037232664" evidence="1">
    <location>
        <begin position="29"/>
        <end position="1342"/>
    </location>
</feature>
<dbReference type="Proteomes" id="UP000645610">
    <property type="component" value="Unassembled WGS sequence"/>
</dbReference>
<accession>A0A931BJN4</accession>
<reference evidence="4 5" key="1">
    <citation type="submission" date="2020-11" db="EMBL/GenBank/DDBJ databases">
        <authorList>
            <person name="Kim M.K."/>
        </authorList>
    </citation>
    <scope>NUCLEOTIDE SEQUENCE [LARGE SCALE GENOMIC DNA]</scope>
    <source>
        <strain evidence="4 5">BT439</strain>
    </source>
</reference>
<evidence type="ECO:0000256" key="1">
    <source>
        <dbReference type="SAM" id="SignalP"/>
    </source>
</evidence>
<feature type="domain" description="PKD-like" evidence="3">
    <location>
        <begin position="394"/>
        <end position="474"/>
    </location>
</feature>
<dbReference type="Pfam" id="PF18962">
    <property type="entry name" value="Por_Secre_tail"/>
    <property type="match status" value="1"/>
</dbReference>
<feature type="domain" description="Secretion system C-terminal sorting" evidence="2">
    <location>
        <begin position="1272"/>
        <end position="1337"/>
    </location>
</feature>
<dbReference type="EMBL" id="JADQDP010000003">
    <property type="protein sequence ID" value="MBF9142721.1"/>
    <property type="molecule type" value="Genomic_DNA"/>
</dbReference>
<feature type="domain" description="PKD-like" evidence="3">
    <location>
        <begin position="783"/>
        <end position="856"/>
    </location>
</feature>
<organism evidence="4 5">
    <name type="scientific">Hymenobacter properus</name>
    <dbReference type="NCBI Taxonomy" id="2791026"/>
    <lineage>
        <taxon>Bacteria</taxon>
        <taxon>Pseudomonadati</taxon>
        <taxon>Bacteroidota</taxon>
        <taxon>Cytophagia</taxon>
        <taxon>Cytophagales</taxon>
        <taxon>Hymenobacteraceae</taxon>
        <taxon>Hymenobacter</taxon>
    </lineage>
</organism>
<dbReference type="NCBIfam" id="TIGR04183">
    <property type="entry name" value="Por_Secre_tail"/>
    <property type="match status" value="1"/>
</dbReference>
<evidence type="ECO:0000313" key="5">
    <source>
        <dbReference type="Proteomes" id="UP000645610"/>
    </source>
</evidence>
<feature type="domain" description="PKD-like" evidence="3">
    <location>
        <begin position="685"/>
        <end position="765"/>
    </location>
</feature>
<gene>
    <name evidence="4" type="ORF">I2I01_13820</name>
</gene>
<protein>
    <submittedName>
        <fullName evidence="4">T9SS type A sorting domain-containing protein</fullName>
    </submittedName>
</protein>
<dbReference type="InterPro" id="IPR026444">
    <property type="entry name" value="Secre_tail"/>
</dbReference>
<dbReference type="RefSeq" id="WP_196287069.1">
    <property type="nucleotide sequence ID" value="NZ_JADQDP010000003.1"/>
</dbReference>
<proteinExistence type="predicted"/>
<keyword evidence="5" id="KW-1185">Reference proteome</keyword>
<evidence type="ECO:0000313" key="4">
    <source>
        <dbReference type="EMBL" id="MBF9142721.1"/>
    </source>
</evidence>
<keyword evidence="1" id="KW-0732">Signal</keyword>
<dbReference type="InterPro" id="IPR045829">
    <property type="entry name" value="PKD_6"/>
</dbReference>
<evidence type="ECO:0000259" key="2">
    <source>
        <dbReference type="Pfam" id="PF18962"/>
    </source>
</evidence>
<comment type="caution">
    <text evidence="4">The sequence shown here is derived from an EMBL/GenBank/DDBJ whole genome shotgun (WGS) entry which is preliminary data.</text>
</comment>
<name>A0A931BJN4_9BACT</name>
<feature type="domain" description="PKD-like" evidence="3">
    <location>
        <begin position="587"/>
        <end position="668"/>
    </location>
</feature>
<sequence>MRISLPPQLRQLLFMSALCLFGALRAQADCNTPRLIRSAQNGNFNTGSTWVGGIVPTSCDFVVIDHTVALDGSFTIGQNGTGGLTVNNGGSLSGSQALSITGNAAYTLTNNGTLNINALNFNGTGATFTNNATATLNGDQTWNSGSYLENKGYLTVTGNITQADGTLRNDAIYGTLTVGGTVTLNGATRWDNTGRIVSNSNGTTYAFYLQGSGSSFYNRPTGRLKMPNGGLYQAGSTTINNENYIGVLNLETHDGALMMNTDSVMVGGNFINGDIFSNYAGANIRIGANFTQINKTNSILSNDGFVQITGNFSNDKAIGGNGGGYTIGGTSTNTSNGQVTGSVDICDASVSGNNANGYPLIFDVNNNSNQGSNYGVSTSATRCQYVATTASLYAGNITGNGEVCAGSTTNTYSVPAVSGATSYVWTVPSGYTITATSPAGTIAGGGTTATINTTASTGLVSITVTAGSAAGVITLKTIGATAAAYNYTSKLVKMSGGTPGTPGAITGPGAAVCAGSGGFVFSIAPVSGASTYTWTVPSGWTINYGQGTTSISATASATGGTVTVTAGNACGNSVAASYTVTPPAALTAPAISGPASACQNSSQNYTASAVSGASGYRWTVPSGWIIQTQPTAGLYPATINVTVGTTSGNVTATAINNCGTGPSASYAVAVGQTLNTPQFAASSGTTNSTAPCANNAGYTYTIVAQTGALYNWTLPSGWVVTTPTGISGTTFSTSTNSITVTPGSTGGTITVTLTGTCNSSPTQNTQLNVAPLAQPAAPSISSAGGGSFCGGVAKTFTISTLPAGNNVTWAVPAGWTIDSGQGTTSISATPGTAAVAGNVTATLTNSNGCNSPAATYAVMSGATMPGAITGQAIPTASNTGLVYKITAVSGATSYNWTVPTGWTITGTSPAITGTYGGTTLNGTTATGITVNTGTAGGTVSVSANNGTCTSAASTKAVDINQPTVYTASAYSVAKKTTCYATGDVLYTATDGNGAITNAVISAGSLPAGLSLANDGTISVSNPANLPIGTAPSFTVTTTDAASGQTTKTFSTGNSNALVFNADQAATQAGGAYRVLENYTNGDVLTTYSDPDGAIASLVLTNGTLPPGTALQLSGNNGVLAVTDRTKLSPGTYTFTVATSNTGCTIGLSSLTTTVNLGNSKALPVELTYFTGQAVAAGVQLTWGTAQEQNCLRFEVQRSADGLAFATIGEVAGAGSSSVAHTYRFTDSQPLADKPTAYYRLRQVDFDGTSHYSPVLAFSATAKAARLTLELAPNPVRETLRVQLAGTTGMQELAVYAVSGKLMLRQTVEATATLPVQQLPAGMYLLQVRAADGQTLTRRFVKE</sequence>